<keyword evidence="1" id="KW-0472">Membrane</keyword>
<dbReference type="AlphaFoldDB" id="A0A1Q3ECD2"/>
<evidence type="ECO:0000313" key="2">
    <source>
        <dbReference type="EMBL" id="GAW04867.1"/>
    </source>
</evidence>
<name>A0A1Q3ECD2_LENED</name>
<reference evidence="2 3" key="1">
    <citation type="submission" date="2016-08" db="EMBL/GenBank/DDBJ databases">
        <authorList>
            <consortium name="Lentinula edodes genome sequencing consortium"/>
            <person name="Sakamoto Y."/>
            <person name="Nakade K."/>
            <person name="Sato S."/>
            <person name="Yoshida Y."/>
            <person name="Miyazaki K."/>
            <person name="Natsume S."/>
            <person name="Konno N."/>
        </authorList>
    </citation>
    <scope>NUCLEOTIDE SEQUENCE [LARGE SCALE GENOMIC DNA]</scope>
    <source>
        <strain evidence="2 3">NBRC 111202</strain>
    </source>
</reference>
<gene>
    <name evidence="2" type="ORF">LENED_006684</name>
</gene>
<organism evidence="2 3">
    <name type="scientific">Lentinula edodes</name>
    <name type="common">Shiitake mushroom</name>
    <name type="synonym">Lentinus edodes</name>
    <dbReference type="NCBI Taxonomy" id="5353"/>
    <lineage>
        <taxon>Eukaryota</taxon>
        <taxon>Fungi</taxon>
        <taxon>Dikarya</taxon>
        <taxon>Basidiomycota</taxon>
        <taxon>Agaricomycotina</taxon>
        <taxon>Agaricomycetes</taxon>
        <taxon>Agaricomycetidae</taxon>
        <taxon>Agaricales</taxon>
        <taxon>Marasmiineae</taxon>
        <taxon>Omphalotaceae</taxon>
        <taxon>Lentinula</taxon>
    </lineage>
</organism>
<dbReference type="EMBL" id="BDGU01000214">
    <property type="protein sequence ID" value="GAW04867.1"/>
    <property type="molecule type" value="Genomic_DNA"/>
</dbReference>
<dbReference type="Proteomes" id="UP000188533">
    <property type="component" value="Unassembled WGS sequence"/>
</dbReference>
<evidence type="ECO:0000256" key="1">
    <source>
        <dbReference type="SAM" id="Phobius"/>
    </source>
</evidence>
<keyword evidence="1" id="KW-1133">Transmembrane helix</keyword>
<sequence>MRRYLKLRIPKTSKVGHRPYILIKANYTPSAGSLSPDFGSVFAGQSLPSCFISTTYIFVFLIFLLSLLSLWTAFLAVFSSPLPSGSSVGATQYYGRSDPMIVEQASKIAKRSIKVDITLFIIFEAYPEYEHWAVQVGGAYLEASLPWEEWQHVNIHQDHLRISRGNEKAQFSPPPRKIKLGKAKFEDEEKKDEVIADILKWQMPVPVGQKGGNCMDFVWSVLQFFVENGYSNNGVMTKFMEEYDARYHTVVENVIAHKSK</sequence>
<accession>A0A1Q3ECD2</accession>
<reference evidence="2 3" key="2">
    <citation type="submission" date="2017-02" db="EMBL/GenBank/DDBJ databases">
        <title>A genome survey and senescence transcriptome analysis in Lentinula edodes.</title>
        <authorList>
            <person name="Sakamoto Y."/>
            <person name="Nakade K."/>
            <person name="Sato S."/>
            <person name="Yoshida Y."/>
            <person name="Miyazaki K."/>
            <person name="Natsume S."/>
            <person name="Konno N."/>
        </authorList>
    </citation>
    <scope>NUCLEOTIDE SEQUENCE [LARGE SCALE GENOMIC DNA]</scope>
    <source>
        <strain evidence="2 3">NBRC 111202</strain>
    </source>
</reference>
<proteinExistence type="predicted"/>
<keyword evidence="3" id="KW-1185">Reference proteome</keyword>
<feature type="transmembrane region" description="Helical" evidence="1">
    <location>
        <begin position="56"/>
        <end position="78"/>
    </location>
</feature>
<comment type="caution">
    <text evidence="2">The sequence shown here is derived from an EMBL/GenBank/DDBJ whole genome shotgun (WGS) entry which is preliminary data.</text>
</comment>
<protein>
    <submittedName>
        <fullName evidence="2">Uncharacterized protein</fullName>
    </submittedName>
</protein>
<evidence type="ECO:0000313" key="3">
    <source>
        <dbReference type="Proteomes" id="UP000188533"/>
    </source>
</evidence>
<keyword evidence="1" id="KW-0812">Transmembrane</keyword>